<dbReference type="InterPro" id="IPR025388">
    <property type="entry name" value="Alginate_export_dom"/>
</dbReference>
<dbReference type="STRING" id="416943.SAMN05445871_3986"/>
<name>A0A1H7L6S5_9BURK</name>
<reference evidence="4" key="1">
    <citation type="submission" date="2016-10" db="EMBL/GenBank/DDBJ databases">
        <authorList>
            <person name="Varghese N."/>
            <person name="Submissions S."/>
        </authorList>
    </citation>
    <scope>NUCLEOTIDE SEQUENCE [LARGE SCALE GENOMIC DNA]</scope>
    <source>
        <strain evidence="4">LMG 26416</strain>
    </source>
</reference>
<evidence type="ECO:0000256" key="1">
    <source>
        <dbReference type="SAM" id="SignalP"/>
    </source>
</evidence>
<organism evidence="3 4">
    <name type="scientific">Paraburkholderia caballeronis</name>
    <dbReference type="NCBI Taxonomy" id="416943"/>
    <lineage>
        <taxon>Bacteria</taxon>
        <taxon>Pseudomonadati</taxon>
        <taxon>Pseudomonadota</taxon>
        <taxon>Betaproteobacteria</taxon>
        <taxon>Burkholderiales</taxon>
        <taxon>Burkholderiaceae</taxon>
        <taxon>Paraburkholderia</taxon>
    </lineage>
</organism>
<evidence type="ECO:0000313" key="3">
    <source>
        <dbReference type="EMBL" id="SEK94135.1"/>
    </source>
</evidence>
<feature type="signal peptide" evidence="1">
    <location>
        <begin position="1"/>
        <end position="29"/>
    </location>
</feature>
<protein>
    <submittedName>
        <fullName evidence="3">Alginate export</fullName>
    </submittedName>
</protein>
<evidence type="ECO:0000313" key="4">
    <source>
        <dbReference type="Proteomes" id="UP000199120"/>
    </source>
</evidence>
<dbReference type="Gene3D" id="2.40.160.100">
    <property type="match status" value="1"/>
</dbReference>
<dbReference type="AlphaFoldDB" id="A0A1H7L6S5"/>
<gene>
    <name evidence="3" type="ORF">SAMN05192542_104191</name>
</gene>
<feature type="domain" description="Alginate export" evidence="2">
    <location>
        <begin position="109"/>
        <end position="496"/>
    </location>
</feature>
<keyword evidence="1" id="KW-0732">Signal</keyword>
<dbReference type="EMBL" id="FOAJ01000004">
    <property type="protein sequence ID" value="SEK94135.1"/>
    <property type="molecule type" value="Genomic_DNA"/>
</dbReference>
<dbReference type="InterPro" id="IPR053728">
    <property type="entry name" value="Alginate_Permeability_Chnl"/>
</dbReference>
<feature type="chain" id="PRO_5030029032" evidence="1">
    <location>
        <begin position="30"/>
        <end position="502"/>
    </location>
</feature>
<evidence type="ECO:0000259" key="2">
    <source>
        <dbReference type="Pfam" id="PF13372"/>
    </source>
</evidence>
<keyword evidence="4" id="KW-1185">Reference proteome</keyword>
<dbReference type="RefSeq" id="WP_244283859.1">
    <property type="nucleotide sequence ID" value="NZ_FNSR01000002.1"/>
</dbReference>
<dbReference type="Proteomes" id="UP000199120">
    <property type="component" value="Unassembled WGS sequence"/>
</dbReference>
<accession>A0A1H7L6S5</accession>
<sequence length="502" mass="54892">MKRLPRYRTLTASSLVGVSMLAAAGLARADAGPGEAAPSAAAAEAAVDAPVAPPATPRAADPEAACPATRPTVMLNRWQEDWSVLRLPCVPRAPLDALKYVPLGDTGSYLSLGANLRERFVVNDAPLFGIGSGHADSYLLQRAEVHADARIGPYLQFFVQLDDARPFGKDDVTPVDKNPLDLEQAFMAIVVPVAGDLVKFRIGRQQMAFDLQRFVSVRDGPNVRQTYDGIWADYETHQWRFIGYATQPVQNRDVSAFDDVSNRDLTFSGVRFERQGAGPGDLSGYYSRYNRRDARFLDAAGDEHRDVFDLRYSGKSQHLDWDIETMLQTGHVGDKTIGAWAIGSLNGYTFELPWSPRIGLQVDAASGDRHPGDGRLGTFNPLFPNGYYFTMGDYTGYANLVHLKPSLTLKPSSRLSLMAALGFQWRATTADAVYAQGSAVVPGTAGRGTRWTGMYAQLRGEWAVAANLVASVEAVHFQVGRTIRETGGKNADYFGVELKYGW</sequence>
<dbReference type="Pfam" id="PF13372">
    <property type="entry name" value="Alginate_exp"/>
    <property type="match status" value="1"/>
</dbReference>
<proteinExistence type="predicted"/>